<dbReference type="GO" id="GO:0006367">
    <property type="term" value="P:transcription initiation at RNA polymerase II promoter"/>
    <property type="evidence" value="ECO:0007669"/>
    <property type="project" value="TreeGrafter"/>
</dbReference>
<dbReference type="OrthoDB" id="3172028at2759"/>
<dbReference type="Gene3D" id="1.10.20.10">
    <property type="entry name" value="Histone, subunit A"/>
    <property type="match status" value="1"/>
</dbReference>
<evidence type="ECO:0000313" key="7">
    <source>
        <dbReference type="Proteomes" id="UP000054097"/>
    </source>
</evidence>
<keyword evidence="2" id="KW-0805">Transcription regulation</keyword>
<keyword evidence="4" id="KW-0539">Nucleus</keyword>
<dbReference type="Proteomes" id="UP000054097">
    <property type="component" value="Unassembled WGS sequence"/>
</dbReference>
<dbReference type="GO" id="GO:0046982">
    <property type="term" value="F:protein heterodimerization activity"/>
    <property type="evidence" value="ECO:0007669"/>
    <property type="project" value="InterPro"/>
</dbReference>
<reference evidence="7" key="2">
    <citation type="submission" date="2015-01" db="EMBL/GenBank/DDBJ databases">
        <title>Evolutionary Origins and Diversification of the Mycorrhizal Mutualists.</title>
        <authorList>
            <consortium name="DOE Joint Genome Institute"/>
            <consortium name="Mycorrhizal Genomics Consortium"/>
            <person name="Kohler A."/>
            <person name="Kuo A."/>
            <person name="Nagy L.G."/>
            <person name="Floudas D."/>
            <person name="Copeland A."/>
            <person name="Barry K.W."/>
            <person name="Cichocki N."/>
            <person name="Veneault-Fourrey C."/>
            <person name="LaButti K."/>
            <person name="Lindquist E.A."/>
            <person name="Lipzen A."/>
            <person name="Lundell T."/>
            <person name="Morin E."/>
            <person name="Murat C."/>
            <person name="Riley R."/>
            <person name="Ohm R."/>
            <person name="Sun H."/>
            <person name="Tunlid A."/>
            <person name="Henrissat B."/>
            <person name="Grigoriev I.V."/>
            <person name="Hibbett D.S."/>
            <person name="Martin F."/>
        </authorList>
    </citation>
    <scope>NUCLEOTIDE SEQUENCE [LARGE SCALE GENOMIC DNA]</scope>
    <source>
        <strain evidence="7">MAFF 305830</strain>
    </source>
</reference>
<dbReference type="AlphaFoldDB" id="A0A0C3BAN6"/>
<evidence type="ECO:0000259" key="5">
    <source>
        <dbReference type="SMART" id="SM00576"/>
    </source>
</evidence>
<dbReference type="SMART" id="SM00576">
    <property type="entry name" value="BTP"/>
    <property type="match status" value="1"/>
</dbReference>
<keyword evidence="7" id="KW-1185">Reference proteome</keyword>
<dbReference type="STRING" id="933852.A0A0C3BAN6"/>
<evidence type="ECO:0000256" key="3">
    <source>
        <dbReference type="ARBA" id="ARBA00023163"/>
    </source>
</evidence>
<keyword evidence="3" id="KW-0804">Transcription</keyword>
<dbReference type="Pfam" id="PF07524">
    <property type="entry name" value="Bromo_TP"/>
    <property type="match status" value="1"/>
</dbReference>
<sequence>MEEPLHAHLRQPILKILHSHGITRASSVSLQVLSTLLDKYMKNVLVSCQEYANHAGRNGLRVQDLVSSLEEMGSTLDDLGDYLEIDCGVRKEKERAGTNKDELLGLQRYAHVVGSRKEAELNEFKGL</sequence>
<dbReference type="GO" id="GO:0005669">
    <property type="term" value="C:transcription factor TFIID complex"/>
    <property type="evidence" value="ECO:0007669"/>
    <property type="project" value="InterPro"/>
</dbReference>
<dbReference type="SUPFAM" id="SSF47113">
    <property type="entry name" value="Histone-fold"/>
    <property type="match status" value="1"/>
</dbReference>
<dbReference type="InterPro" id="IPR009072">
    <property type="entry name" value="Histone-fold"/>
</dbReference>
<protein>
    <recommendedName>
        <fullName evidence="5">Bromodomain associated domain-containing protein</fullName>
    </recommendedName>
</protein>
<gene>
    <name evidence="6" type="ORF">M408DRAFT_68102</name>
</gene>
<evidence type="ECO:0000256" key="4">
    <source>
        <dbReference type="ARBA" id="ARBA00023242"/>
    </source>
</evidence>
<evidence type="ECO:0000256" key="2">
    <source>
        <dbReference type="ARBA" id="ARBA00023015"/>
    </source>
</evidence>
<dbReference type="PANTHER" id="PTHR46469">
    <property type="entry name" value="TRANSCRIPTION INITIATION FACTOR TFIID SUBUNIT 8"/>
    <property type="match status" value="1"/>
</dbReference>
<dbReference type="CDD" id="cd00076">
    <property type="entry name" value="HFD_SF"/>
    <property type="match status" value="1"/>
</dbReference>
<dbReference type="InterPro" id="IPR037818">
    <property type="entry name" value="TAF8"/>
</dbReference>
<evidence type="ECO:0000256" key="1">
    <source>
        <dbReference type="ARBA" id="ARBA00004123"/>
    </source>
</evidence>
<organism evidence="6 7">
    <name type="scientific">Serendipita vermifera MAFF 305830</name>
    <dbReference type="NCBI Taxonomy" id="933852"/>
    <lineage>
        <taxon>Eukaryota</taxon>
        <taxon>Fungi</taxon>
        <taxon>Dikarya</taxon>
        <taxon>Basidiomycota</taxon>
        <taxon>Agaricomycotina</taxon>
        <taxon>Agaricomycetes</taxon>
        <taxon>Sebacinales</taxon>
        <taxon>Serendipitaceae</taxon>
        <taxon>Serendipita</taxon>
    </lineage>
</organism>
<dbReference type="InterPro" id="IPR006565">
    <property type="entry name" value="BTP"/>
</dbReference>
<proteinExistence type="predicted"/>
<evidence type="ECO:0000313" key="6">
    <source>
        <dbReference type="EMBL" id="KIM29154.1"/>
    </source>
</evidence>
<dbReference type="PANTHER" id="PTHR46469:SF1">
    <property type="entry name" value="TRANSCRIPTION INITIATION FACTOR TFIID SUBUNIT 8"/>
    <property type="match status" value="1"/>
</dbReference>
<feature type="domain" description="Bromodomain associated" evidence="5">
    <location>
        <begin position="2"/>
        <end position="78"/>
    </location>
</feature>
<reference evidence="6 7" key="1">
    <citation type="submission" date="2014-04" db="EMBL/GenBank/DDBJ databases">
        <authorList>
            <consortium name="DOE Joint Genome Institute"/>
            <person name="Kuo A."/>
            <person name="Zuccaro A."/>
            <person name="Kohler A."/>
            <person name="Nagy L.G."/>
            <person name="Floudas D."/>
            <person name="Copeland A."/>
            <person name="Barry K.W."/>
            <person name="Cichocki N."/>
            <person name="Veneault-Fourrey C."/>
            <person name="LaButti K."/>
            <person name="Lindquist E.A."/>
            <person name="Lipzen A."/>
            <person name="Lundell T."/>
            <person name="Morin E."/>
            <person name="Murat C."/>
            <person name="Sun H."/>
            <person name="Tunlid A."/>
            <person name="Henrissat B."/>
            <person name="Grigoriev I.V."/>
            <person name="Hibbett D.S."/>
            <person name="Martin F."/>
            <person name="Nordberg H.P."/>
            <person name="Cantor M.N."/>
            <person name="Hua S.X."/>
        </authorList>
    </citation>
    <scope>NUCLEOTIDE SEQUENCE [LARGE SCALE GENOMIC DNA]</scope>
    <source>
        <strain evidence="6 7">MAFF 305830</strain>
    </source>
</reference>
<name>A0A0C3BAN6_SERVB</name>
<comment type="subcellular location">
    <subcellularLocation>
        <location evidence="1">Nucleus</location>
    </subcellularLocation>
</comment>
<dbReference type="EMBL" id="KN824289">
    <property type="protein sequence ID" value="KIM29154.1"/>
    <property type="molecule type" value="Genomic_DNA"/>
</dbReference>
<accession>A0A0C3BAN6</accession>
<dbReference type="HOGENOM" id="CLU_136346_0_0_1"/>